<evidence type="ECO:0000313" key="2">
    <source>
        <dbReference type="EMBL" id="BCY26449.1"/>
    </source>
</evidence>
<feature type="compositionally biased region" description="Basic and acidic residues" evidence="1">
    <location>
        <begin position="1"/>
        <end position="21"/>
    </location>
</feature>
<dbReference type="Pfam" id="PF22010">
    <property type="entry name" value="OrtA"/>
    <property type="match status" value="1"/>
</dbReference>
<dbReference type="AlphaFoldDB" id="A0AAD1KRN3"/>
<protein>
    <recommendedName>
        <fullName evidence="4">2-amino-4-ketopentanoate thiolase</fullName>
    </recommendedName>
</protein>
<accession>A0AAD1KRN3</accession>
<organism evidence="2 3">
    <name type="scientific">Cutibacterium modestum</name>
    <dbReference type="NCBI Taxonomy" id="2559073"/>
    <lineage>
        <taxon>Bacteria</taxon>
        <taxon>Bacillati</taxon>
        <taxon>Actinomycetota</taxon>
        <taxon>Actinomycetes</taxon>
        <taxon>Propionibacteriales</taxon>
        <taxon>Propionibacteriaceae</taxon>
        <taxon>Cutibacterium</taxon>
    </lineage>
</organism>
<evidence type="ECO:0000256" key="1">
    <source>
        <dbReference type="SAM" id="MobiDB-lite"/>
    </source>
</evidence>
<dbReference type="EMBL" id="AP024747">
    <property type="protein sequence ID" value="BCY26449.1"/>
    <property type="molecule type" value="Genomic_DNA"/>
</dbReference>
<feature type="region of interest" description="Disordered" evidence="1">
    <location>
        <begin position="1"/>
        <end position="24"/>
    </location>
</feature>
<proteinExistence type="predicted"/>
<reference evidence="2" key="1">
    <citation type="submission" date="2021-06" db="EMBL/GenBank/DDBJ databases">
        <title>Genome sequence of Cutibacterium modestum strain KB17-24694.</title>
        <authorList>
            <person name="Dekio I."/>
            <person name="Asahina A."/>
            <person name="Nishida M."/>
        </authorList>
    </citation>
    <scope>NUCLEOTIDE SEQUENCE</scope>
    <source>
        <strain evidence="2">KB17-24694</strain>
    </source>
</reference>
<dbReference type="InterPro" id="IPR047755">
    <property type="entry name" value="OrtA"/>
</dbReference>
<name>A0AAD1KRN3_9ACTN</name>
<evidence type="ECO:0000313" key="3">
    <source>
        <dbReference type="Proteomes" id="UP000825072"/>
    </source>
</evidence>
<evidence type="ECO:0008006" key="4">
    <source>
        <dbReference type="Google" id="ProtNLM"/>
    </source>
</evidence>
<dbReference type="Proteomes" id="UP000825072">
    <property type="component" value="Chromosome 1"/>
</dbReference>
<dbReference type="NCBIfam" id="NF040739">
    <property type="entry name" value="ornith_OrtA"/>
    <property type="match status" value="1"/>
</dbReference>
<gene>
    <name evidence="2" type="ORF">KB1_24390</name>
</gene>
<sequence length="131" mass="14544">MPSWDRRPTSAAERGHHDRFPWHRPTAGSLIPKGTWVEVRITILEPSERAAAVPADTAATPLVQWISRFLDKKACIGDEVTITSIIGRRHIGVLDCINPSYSHSFGNTVPELLTIGTTHEPITSRGQEDRL</sequence>